<evidence type="ECO:0000256" key="1">
    <source>
        <dbReference type="SAM" id="MobiDB-lite"/>
    </source>
</evidence>
<organism evidence="3 4">
    <name type="scientific">Novosphingobium kalidii</name>
    <dbReference type="NCBI Taxonomy" id="3230299"/>
    <lineage>
        <taxon>Bacteria</taxon>
        <taxon>Pseudomonadati</taxon>
        <taxon>Pseudomonadota</taxon>
        <taxon>Alphaproteobacteria</taxon>
        <taxon>Sphingomonadales</taxon>
        <taxon>Sphingomonadaceae</taxon>
        <taxon>Novosphingobium</taxon>
    </lineage>
</organism>
<dbReference type="Proteomes" id="UP001548713">
    <property type="component" value="Unassembled WGS sequence"/>
</dbReference>
<name>A0ABV2CYL5_9SPHN</name>
<feature type="signal peptide" evidence="2">
    <location>
        <begin position="1"/>
        <end position="21"/>
    </location>
</feature>
<keyword evidence="2" id="KW-0732">Signal</keyword>
<protein>
    <submittedName>
        <fullName evidence="3">Uncharacterized protein</fullName>
    </submittedName>
</protein>
<accession>A0ABV2CYL5</accession>
<sequence length="137" mass="13196">MRKILFGSIAALGLVAAPAMAQNTTGTVGGGVAASTPDGSVAGGANAGTQMRNHDRKDRTPSTGVDRNTGAATHGSGAVYTDRNPATGGASAGGVATGDQQTSTGVGAHGTTDPMNSAGEVHGDATATSTMPTTMPN</sequence>
<evidence type="ECO:0000256" key="2">
    <source>
        <dbReference type="SAM" id="SignalP"/>
    </source>
</evidence>
<comment type="caution">
    <text evidence="3">The sequence shown here is derived from an EMBL/GenBank/DDBJ whole genome shotgun (WGS) entry which is preliminary data.</text>
</comment>
<dbReference type="EMBL" id="JBEWLY010000008">
    <property type="protein sequence ID" value="MET1754663.1"/>
    <property type="molecule type" value="Genomic_DNA"/>
</dbReference>
<gene>
    <name evidence="3" type="ORF">ABVV53_04205</name>
</gene>
<feature type="region of interest" description="Disordered" evidence="1">
    <location>
        <begin position="31"/>
        <end position="137"/>
    </location>
</feature>
<evidence type="ECO:0000313" key="4">
    <source>
        <dbReference type="Proteomes" id="UP001548713"/>
    </source>
</evidence>
<evidence type="ECO:0000313" key="3">
    <source>
        <dbReference type="EMBL" id="MET1754663.1"/>
    </source>
</evidence>
<dbReference type="RefSeq" id="WP_353983132.1">
    <property type="nucleotide sequence ID" value="NZ_JBEWLY010000008.1"/>
</dbReference>
<keyword evidence="4" id="KW-1185">Reference proteome</keyword>
<feature type="chain" id="PRO_5046043002" evidence="2">
    <location>
        <begin position="22"/>
        <end position="137"/>
    </location>
</feature>
<proteinExistence type="predicted"/>
<reference evidence="3 4" key="1">
    <citation type="submission" date="2024-07" db="EMBL/GenBank/DDBJ databases">
        <title>Novosphingobium kalidii RD2P27.</title>
        <authorList>
            <person name="Sun J.-Q."/>
        </authorList>
    </citation>
    <scope>NUCLEOTIDE SEQUENCE [LARGE SCALE GENOMIC DNA]</scope>
    <source>
        <strain evidence="3 4">RD2P27</strain>
    </source>
</reference>
<feature type="compositionally biased region" description="Low complexity" evidence="1">
    <location>
        <begin position="125"/>
        <end position="137"/>
    </location>
</feature>